<organism evidence="1 2">
    <name type="scientific">Peronospora matthiolae</name>
    <dbReference type="NCBI Taxonomy" id="2874970"/>
    <lineage>
        <taxon>Eukaryota</taxon>
        <taxon>Sar</taxon>
        <taxon>Stramenopiles</taxon>
        <taxon>Oomycota</taxon>
        <taxon>Peronosporomycetes</taxon>
        <taxon>Peronosporales</taxon>
        <taxon>Peronosporaceae</taxon>
        <taxon>Peronospora</taxon>
    </lineage>
</organism>
<dbReference type="EMBL" id="CAKLBY020000207">
    <property type="protein sequence ID" value="CAK7934361.1"/>
    <property type="molecule type" value="Genomic_DNA"/>
</dbReference>
<comment type="caution">
    <text evidence="1">The sequence shown here is derived from an EMBL/GenBank/DDBJ whole genome shotgun (WGS) entry which is preliminary data.</text>
</comment>
<accession>A0AAV1UJ98</accession>
<protein>
    <recommendedName>
        <fullName evidence="3">Integrase catalytic domain-containing protein</fullName>
    </recommendedName>
</protein>
<dbReference type="Proteomes" id="UP001162060">
    <property type="component" value="Unassembled WGS sequence"/>
</dbReference>
<sequence length="64" mass="7422">MILLARTKDAAAKQFETFLTHFEKRFDCWIRVLRIDGGGEYSNVVLFCNRTGVARQISEERNQA</sequence>
<name>A0AAV1UJ98_9STRA</name>
<proteinExistence type="predicted"/>
<reference evidence="1" key="1">
    <citation type="submission" date="2024-01" db="EMBL/GenBank/DDBJ databases">
        <authorList>
            <person name="Webb A."/>
        </authorList>
    </citation>
    <scope>NUCLEOTIDE SEQUENCE</scope>
    <source>
        <strain evidence="1">Pm1</strain>
    </source>
</reference>
<evidence type="ECO:0000313" key="1">
    <source>
        <dbReference type="EMBL" id="CAK7934361.1"/>
    </source>
</evidence>
<dbReference type="AlphaFoldDB" id="A0AAV1UJ98"/>
<evidence type="ECO:0000313" key="2">
    <source>
        <dbReference type="Proteomes" id="UP001162060"/>
    </source>
</evidence>
<gene>
    <name evidence="1" type="ORF">PM001_LOCUS19511</name>
</gene>
<evidence type="ECO:0008006" key="3">
    <source>
        <dbReference type="Google" id="ProtNLM"/>
    </source>
</evidence>